<proteinExistence type="predicted"/>
<evidence type="ECO:0000256" key="1">
    <source>
        <dbReference type="SAM" id="MobiDB-lite"/>
    </source>
</evidence>
<dbReference type="AlphaFoldDB" id="A0A438I596"/>
<protein>
    <submittedName>
        <fullName evidence="2">Uncharacterized protein</fullName>
    </submittedName>
</protein>
<gene>
    <name evidence="2" type="ORF">CK203_030123</name>
</gene>
<evidence type="ECO:0000313" key="2">
    <source>
        <dbReference type="EMBL" id="RVW91878.1"/>
    </source>
</evidence>
<sequence length="62" mass="6879">MSPTSKEAWPNSLTIEPGIQDFKPTQPDGDAYRLVMQALILLKAALISKSVLNHVFKPNDLE</sequence>
<accession>A0A438I596</accession>
<organism evidence="2 3">
    <name type="scientific">Vitis vinifera</name>
    <name type="common">Grape</name>
    <dbReference type="NCBI Taxonomy" id="29760"/>
    <lineage>
        <taxon>Eukaryota</taxon>
        <taxon>Viridiplantae</taxon>
        <taxon>Streptophyta</taxon>
        <taxon>Embryophyta</taxon>
        <taxon>Tracheophyta</taxon>
        <taxon>Spermatophyta</taxon>
        <taxon>Magnoliopsida</taxon>
        <taxon>eudicotyledons</taxon>
        <taxon>Gunneridae</taxon>
        <taxon>Pentapetalae</taxon>
        <taxon>rosids</taxon>
        <taxon>Vitales</taxon>
        <taxon>Vitaceae</taxon>
        <taxon>Viteae</taxon>
        <taxon>Vitis</taxon>
    </lineage>
</organism>
<dbReference type="Proteomes" id="UP000288805">
    <property type="component" value="Unassembled WGS sequence"/>
</dbReference>
<feature type="region of interest" description="Disordered" evidence="1">
    <location>
        <begin position="1"/>
        <end position="24"/>
    </location>
</feature>
<name>A0A438I596_VITVI</name>
<reference evidence="2 3" key="1">
    <citation type="journal article" date="2018" name="PLoS Genet.">
        <title>Population sequencing reveals clonal diversity and ancestral inbreeding in the grapevine cultivar Chardonnay.</title>
        <authorList>
            <person name="Roach M.J."/>
            <person name="Johnson D.L."/>
            <person name="Bohlmann J."/>
            <person name="van Vuuren H.J."/>
            <person name="Jones S.J."/>
            <person name="Pretorius I.S."/>
            <person name="Schmidt S.A."/>
            <person name="Borneman A.R."/>
        </authorList>
    </citation>
    <scope>NUCLEOTIDE SEQUENCE [LARGE SCALE GENOMIC DNA]</scope>
    <source>
        <strain evidence="3">cv. Chardonnay</strain>
        <tissue evidence="2">Leaf</tissue>
    </source>
</reference>
<comment type="caution">
    <text evidence="2">The sequence shown here is derived from an EMBL/GenBank/DDBJ whole genome shotgun (WGS) entry which is preliminary data.</text>
</comment>
<evidence type="ECO:0000313" key="3">
    <source>
        <dbReference type="Proteomes" id="UP000288805"/>
    </source>
</evidence>
<dbReference type="EMBL" id="QGNW01000141">
    <property type="protein sequence ID" value="RVW91878.1"/>
    <property type="molecule type" value="Genomic_DNA"/>
</dbReference>